<dbReference type="RefSeq" id="XP_073770651.1">
    <property type="nucleotide sequence ID" value="XM_073914550.1"/>
</dbReference>
<dbReference type="Proteomes" id="UP000000437">
    <property type="component" value="Chromosome 10"/>
</dbReference>
<keyword evidence="2" id="KW-0418">Kinase</keyword>
<keyword evidence="2" id="KW-0808">Transferase</keyword>
<protein>
    <submittedName>
        <fullName evidence="2">Serine/threonine-protein kinase pim-3 isoform X2</fullName>
    </submittedName>
</protein>
<reference evidence="2" key="1">
    <citation type="submission" date="2025-08" db="UniProtKB">
        <authorList>
            <consortium name="RefSeq"/>
        </authorList>
    </citation>
    <scope>IDENTIFICATION</scope>
    <source>
        <strain evidence="2">Tuebingen</strain>
        <tissue evidence="2">Fibroblasts and whole tissue</tissue>
    </source>
</reference>
<evidence type="ECO:0000313" key="1">
    <source>
        <dbReference type="Proteomes" id="UP000000437"/>
    </source>
</evidence>
<name>A0AC58GLN5_DANRE</name>
<organism evidence="1 2">
    <name type="scientific">Danio rerio</name>
    <name type="common">Zebrafish</name>
    <name type="synonym">Brachydanio rerio</name>
    <dbReference type="NCBI Taxonomy" id="7955"/>
    <lineage>
        <taxon>Eukaryota</taxon>
        <taxon>Metazoa</taxon>
        <taxon>Chordata</taxon>
        <taxon>Craniata</taxon>
        <taxon>Vertebrata</taxon>
        <taxon>Euteleostomi</taxon>
        <taxon>Actinopterygii</taxon>
        <taxon>Neopterygii</taxon>
        <taxon>Teleostei</taxon>
        <taxon>Ostariophysi</taxon>
        <taxon>Cypriniformes</taxon>
        <taxon>Danionidae</taxon>
        <taxon>Danioninae</taxon>
        <taxon>Danio</taxon>
    </lineage>
</organism>
<accession>A0AC58GLN5</accession>
<keyword evidence="1" id="KW-1185">Reference proteome</keyword>
<sequence>MLLQRARCWDEVDSALCLLGSAGLMDCQCDLLCLQVAIKYVSKDRTPERLKVDGQGRLPLEVALMTRVTSAPACPSVLQLLDWFDPPRRYVLILERPAPCQDLQSFCEENGCLDERLTKKVLVQLIAALKHCESRGVLHRDVKPENLLVSTESQDIKLLDFGCGDVLKRSAYKYFSGTPAFAPPEWFRRRHYNATPATVLSVRVTLYNILCDCFPFRGARRVTSRSRLTFPRSLSTGSRNCRSGPYPEQMVVVVIDESKHIPAKTPVTDKSLH</sequence>
<proteinExistence type="predicted"/>
<gene>
    <name evidence="2" type="primary">LOC110440067</name>
</gene>
<evidence type="ECO:0000313" key="2">
    <source>
        <dbReference type="RefSeq" id="XP_073770651.1"/>
    </source>
</evidence>